<reference evidence="2 3" key="1">
    <citation type="submission" date="2018-02" db="EMBL/GenBank/DDBJ databases">
        <title>Complete genome sequence of Streptomyces dengpaensis, the producer of angucyclines.</title>
        <authorList>
            <person name="Yumei L."/>
        </authorList>
    </citation>
    <scope>NUCLEOTIDE SEQUENCE [LARGE SCALE GENOMIC DNA]</scope>
    <source>
        <strain evidence="2 3">XZHG99</strain>
    </source>
</reference>
<dbReference type="EMBL" id="CP026652">
    <property type="protein sequence ID" value="AVH55524.1"/>
    <property type="molecule type" value="Genomic_DNA"/>
</dbReference>
<accession>A0ABN5HWS6</accession>
<feature type="compositionally biased region" description="Low complexity" evidence="1">
    <location>
        <begin position="177"/>
        <end position="188"/>
    </location>
</feature>
<evidence type="ECO:0000313" key="3">
    <source>
        <dbReference type="Proteomes" id="UP000238413"/>
    </source>
</evidence>
<dbReference type="RefSeq" id="WP_099498497.1">
    <property type="nucleotide sequence ID" value="NZ_CP026652.1"/>
</dbReference>
<evidence type="ECO:0008006" key="4">
    <source>
        <dbReference type="Google" id="ProtNLM"/>
    </source>
</evidence>
<feature type="region of interest" description="Disordered" evidence="1">
    <location>
        <begin position="244"/>
        <end position="317"/>
    </location>
</feature>
<evidence type="ECO:0000313" key="2">
    <source>
        <dbReference type="EMBL" id="AVH55524.1"/>
    </source>
</evidence>
<evidence type="ECO:0000256" key="1">
    <source>
        <dbReference type="SAM" id="MobiDB-lite"/>
    </source>
</evidence>
<keyword evidence="3" id="KW-1185">Reference proteome</keyword>
<feature type="compositionally biased region" description="Gly residues" evidence="1">
    <location>
        <begin position="244"/>
        <end position="275"/>
    </location>
</feature>
<sequence>MAVGQLPDQVREFAMYLNGLMARLDQDGGWCGVFWQRDPDGMRACLDGWEVPPWDIVEALLQDLATGYGDRAAAQQTERARGLHGASLAAYDARPGGRDALSDRLDVMLREQRYAAERQAELGRLLHAAGSQEEAEAIRLDLAWAQDDHARATARCTELRHRMAGLDRRALHPQVRGAPSPAGAAGDAFRPRGPEDGPEPFGDAGAHASSHAPTGDASADAYASAYGTHDGAYGRRDNAYGPSGGAYGPSGGGHGPSGDAYGPGGGGHGPGGGGHAPTAQPGTPHAPSRQPESPHPATERPTPPTPKQRSKRRPRGSARFAGMMEPEAPPVVVPEAAAPAPAPAAPGGRAPRGARFAGVAAPEEPAQPQVEPLDEDARRATDEVVETLTRLRSSGRSGEAHVLLVEAAFWPAARIPLLAAELHHAGLDADWATLLWEAASLPADRLVAASDALAAAGRTADGQQMLRQGVARPAPEIGAAVLDLAEEGRRREIRALLGAYVRVRTPEEAVRSVEADPQRLVPLLLEAAQSVSDERHWDLVHALRVAGFTA</sequence>
<name>A0ABN5HWS6_9ACTN</name>
<proteinExistence type="predicted"/>
<protein>
    <recommendedName>
        <fullName evidence="4">UL36 very large tegument protein</fullName>
    </recommendedName>
</protein>
<dbReference type="Proteomes" id="UP000238413">
    <property type="component" value="Chromosome"/>
</dbReference>
<gene>
    <name evidence="2" type="ORF">C4B68_06750</name>
</gene>
<organism evidence="2 3">
    <name type="scientific">Streptomyces dengpaensis</name>
    <dbReference type="NCBI Taxonomy" id="2049881"/>
    <lineage>
        <taxon>Bacteria</taxon>
        <taxon>Bacillati</taxon>
        <taxon>Actinomycetota</taxon>
        <taxon>Actinomycetes</taxon>
        <taxon>Kitasatosporales</taxon>
        <taxon>Streptomycetaceae</taxon>
        <taxon>Streptomyces</taxon>
    </lineage>
</organism>
<feature type="region of interest" description="Disordered" evidence="1">
    <location>
        <begin position="169"/>
        <end position="217"/>
    </location>
</feature>